<dbReference type="InterPro" id="IPR035965">
    <property type="entry name" value="PAS-like_dom_sf"/>
</dbReference>
<dbReference type="EMBL" id="VSSQ01002357">
    <property type="protein sequence ID" value="MPM14914.1"/>
    <property type="molecule type" value="Genomic_DNA"/>
</dbReference>
<dbReference type="SMART" id="SM00091">
    <property type="entry name" value="PAS"/>
    <property type="match status" value="1"/>
</dbReference>
<dbReference type="PROSITE" id="PS50112">
    <property type="entry name" value="PAS"/>
    <property type="match status" value="1"/>
</dbReference>
<dbReference type="Gene3D" id="1.10.10.60">
    <property type="entry name" value="Homeodomain-like"/>
    <property type="match status" value="1"/>
</dbReference>
<dbReference type="Pfam" id="PF00158">
    <property type="entry name" value="Sigma54_activat"/>
    <property type="match status" value="1"/>
</dbReference>
<keyword evidence="3" id="KW-0805">Transcription regulation</keyword>
<keyword evidence="2" id="KW-0067">ATP-binding</keyword>
<dbReference type="NCBIfam" id="TIGR00229">
    <property type="entry name" value="sensory_box"/>
    <property type="match status" value="1"/>
</dbReference>
<evidence type="ECO:0000256" key="5">
    <source>
        <dbReference type="ARBA" id="ARBA00023163"/>
    </source>
</evidence>
<accession>A0A644XLE5</accession>
<dbReference type="Gene3D" id="3.30.450.20">
    <property type="entry name" value="PAS domain"/>
    <property type="match status" value="1"/>
</dbReference>
<evidence type="ECO:0000256" key="1">
    <source>
        <dbReference type="ARBA" id="ARBA00022741"/>
    </source>
</evidence>
<dbReference type="GO" id="GO:0043565">
    <property type="term" value="F:sequence-specific DNA binding"/>
    <property type="evidence" value="ECO:0007669"/>
    <property type="project" value="InterPro"/>
</dbReference>
<dbReference type="GO" id="GO:0006355">
    <property type="term" value="P:regulation of DNA-templated transcription"/>
    <property type="evidence" value="ECO:0007669"/>
    <property type="project" value="InterPro"/>
</dbReference>
<feature type="domain" description="PAS" evidence="7">
    <location>
        <begin position="9"/>
        <end position="53"/>
    </location>
</feature>
<dbReference type="Gene3D" id="3.40.50.300">
    <property type="entry name" value="P-loop containing nucleotide triphosphate hydrolases"/>
    <property type="match status" value="1"/>
</dbReference>
<dbReference type="InterPro" id="IPR000014">
    <property type="entry name" value="PAS"/>
</dbReference>
<proteinExistence type="predicted"/>
<dbReference type="FunFam" id="3.40.50.300:FF:000006">
    <property type="entry name" value="DNA-binding transcriptional regulator NtrC"/>
    <property type="match status" value="1"/>
</dbReference>
<dbReference type="InterPro" id="IPR002078">
    <property type="entry name" value="Sigma_54_int"/>
</dbReference>
<evidence type="ECO:0000256" key="3">
    <source>
        <dbReference type="ARBA" id="ARBA00023015"/>
    </source>
</evidence>
<name>A0A644XLE5_9ZZZZ</name>
<evidence type="ECO:0000313" key="8">
    <source>
        <dbReference type="EMBL" id="MPM14914.1"/>
    </source>
</evidence>
<keyword evidence="1" id="KW-0547">Nucleotide-binding</keyword>
<dbReference type="SUPFAM" id="SSF55785">
    <property type="entry name" value="PYP-like sensor domain (PAS domain)"/>
    <property type="match status" value="1"/>
</dbReference>
<comment type="caution">
    <text evidence="8">The sequence shown here is derived from an EMBL/GenBank/DDBJ whole genome shotgun (WGS) entry which is preliminary data.</text>
</comment>
<dbReference type="Pfam" id="PF02954">
    <property type="entry name" value="HTH_8"/>
    <property type="match status" value="1"/>
</dbReference>
<dbReference type="InterPro" id="IPR025943">
    <property type="entry name" value="Sigma_54_int_dom_ATP-bd_2"/>
</dbReference>
<dbReference type="Pfam" id="PF00989">
    <property type="entry name" value="PAS"/>
    <property type="match status" value="1"/>
</dbReference>
<dbReference type="InterPro" id="IPR058031">
    <property type="entry name" value="AAA_lid_NorR"/>
</dbReference>
<dbReference type="InterPro" id="IPR027417">
    <property type="entry name" value="P-loop_NTPase"/>
</dbReference>
<dbReference type="PROSITE" id="PS00676">
    <property type="entry name" value="SIGMA54_INTERACT_2"/>
    <property type="match status" value="1"/>
</dbReference>
<organism evidence="8">
    <name type="scientific">bioreactor metagenome</name>
    <dbReference type="NCBI Taxonomy" id="1076179"/>
    <lineage>
        <taxon>unclassified sequences</taxon>
        <taxon>metagenomes</taxon>
        <taxon>ecological metagenomes</taxon>
    </lineage>
</organism>
<gene>
    <name evidence="8" type="primary">norR_74</name>
    <name evidence="8" type="ORF">SDC9_61278</name>
</gene>
<dbReference type="InterPro" id="IPR009057">
    <property type="entry name" value="Homeodomain-like_sf"/>
</dbReference>
<dbReference type="InterPro" id="IPR003593">
    <property type="entry name" value="AAA+_ATPase"/>
</dbReference>
<protein>
    <submittedName>
        <fullName evidence="8">Anaerobic nitric oxide reductase transcription regulator NorR</fullName>
    </submittedName>
</protein>
<reference evidence="8" key="1">
    <citation type="submission" date="2019-08" db="EMBL/GenBank/DDBJ databases">
        <authorList>
            <person name="Kucharzyk K."/>
            <person name="Murdoch R.W."/>
            <person name="Higgins S."/>
            <person name="Loffler F."/>
        </authorList>
    </citation>
    <scope>NUCLEOTIDE SEQUENCE</scope>
</reference>
<dbReference type="SMART" id="SM00382">
    <property type="entry name" value="AAA"/>
    <property type="match status" value="1"/>
</dbReference>
<dbReference type="InterPro" id="IPR013767">
    <property type="entry name" value="PAS_fold"/>
</dbReference>
<feature type="domain" description="Sigma-54 factor interaction" evidence="6">
    <location>
        <begin position="156"/>
        <end position="385"/>
    </location>
</feature>
<dbReference type="InterPro" id="IPR025662">
    <property type="entry name" value="Sigma_54_int_dom_ATP-bd_1"/>
</dbReference>
<dbReference type="PROSITE" id="PS50045">
    <property type="entry name" value="SIGMA54_INTERACT_4"/>
    <property type="match status" value="1"/>
</dbReference>
<evidence type="ECO:0000259" key="6">
    <source>
        <dbReference type="PROSITE" id="PS50045"/>
    </source>
</evidence>
<evidence type="ECO:0000259" key="7">
    <source>
        <dbReference type="PROSITE" id="PS50112"/>
    </source>
</evidence>
<dbReference type="PROSITE" id="PS00675">
    <property type="entry name" value="SIGMA54_INTERACT_1"/>
    <property type="match status" value="1"/>
</dbReference>
<dbReference type="SUPFAM" id="SSF52540">
    <property type="entry name" value="P-loop containing nucleoside triphosphate hydrolases"/>
    <property type="match status" value="1"/>
</dbReference>
<keyword evidence="5" id="KW-0804">Transcription</keyword>
<dbReference type="Pfam" id="PF25601">
    <property type="entry name" value="AAA_lid_14"/>
    <property type="match status" value="1"/>
</dbReference>
<dbReference type="Gene3D" id="1.10.8.60">
    <property type="match status" value="1"/>
</dbReference>
<dbReference type="InterPro" id="IPR025944">
    <property type="entry name" value="Sigma_54_int_dom_CS"/>
</dbReference>
<dbReference type="CDD" id="cd00009">
    <property type="entry name" value="AAA"/>
    <property type="match status" value="1"/>
</dbReference>
<sequence length="473" mass="53526">MPDDSVARYKYIFDEILKITDDGFIVVDKNGVVTDINDQYCEFLGRPKSEIVGYPIVRTIKNSKMPDIVSNRYSEELAIHKYMDGDTRENDNTFVLVSRSCVYNDQNEVVAGVAQVKFRLQALASAKRMLNEYAELEFYREEYRKSSGNAFTFESIIGSSECFTEKRRAGLKAAPTDFAVLLTGETGTGKEIFARAIHNASTRKDKPMVCINCAAIPAELLESELFGYDEGAFTGAKKGGKKGKFQQASGGTIFLDEIGDMPLFMQAKILRVLQEQEVEPLGGSGPEKVDIRVIAATRKNLNKMIETGEFREDLYYRLNVVNIELPPLRQRREDILELAKYFLSKLNRKYGQSIVLSADVKRCFCNYPWPGNVRELDNVIMGAYAICDGFSIDFTDLPAKIAARQRSGQTVHGGGKKLSELVDDYERELIRQILREKNNNCKLAAEEMGIHRSALYKKMTRLNIKSPMQRQFE</sequence>
<dbReference type="PANTHER" id="PTHR32071">
    <property type="entry name" value="TRANSCRIPTIONAL REGULATORY PROTEIN"/>
    <property type="match status" value="1"/>
</dbReference>
<keyword evidence="4" id="KW-0238">DNA-binding</keyword>
<dbReference type="SUPFAM" id="SSF46689">
    <property type="entry name" value="Homeodomain-like"/>
    <property type="match status" value="1"/>
</dbReference>
<dbReference type="InterPro" id="IPR002197">
    <property type="entry name" value="HTH_Fis"/>
</dbReference>
<evidence type="ECO:0000256" key="4">
    <source>
        <dbReference type="ARBA" id="ARBA00023125"/>
    </source>
</evidence>
<dbReference type="CDD" id="cd00130">
    <property type="entry name" value="PAS"/>
    <property type="match status" value="1"/>
</dbReference>
<dbReference type="PROSITE" id="PS00688">
    <property type="entry name" value="SIGMA54_INTERACT_3"/>
    <property type="match status" value="1"/>
</dbReference>
<evidence type="ECO:0000256" key="2">
    <source>
        <dbReference type="ARBA" id="ARBA00022840"/>
    </source>
</evidence>
<dbReference type="GO" id="GO:0005524">
    <property type="term" value="F:ATP binding"/>
    <property type="evidence" value="ECO:0007669"/>
    <property type="project" value="UniProtKB-KW"/>
</dbReference>
<dbReference type="AlphaFoldDB" id="A0A644XLE5"/>